<comment type="caution">
    <text evidence="2">The sequence shown here is derived from an EMBL/GenBank/DDBJ whole genome shotgun (WGS) entry which is preliminary data.</text>
</comment>
<keyword evidence="3" id="KW-1185">Reference proteome</keyword>
<evidence type="ECO:0000313" key="2">
    <source>
        <dbReference type="EMBL" id="CAG9530858.1"/>
    </source>
</evidence>
<feature type="compositionally biased region" description="Low complexity" evidence="1">
    <location>
        <begin position="209"/>
        <end position="220"/>
    </location>
</feature>
<protein>
    <submittedName>
        <fullName evidence="2">Uncharacterized protein</fullName>
    </submittedName>
</protein>
<sequence>MTNWPNSLPPLLPPKTVILAWNAQHFYVSMWASGGGGQKNLNMVDVEEVEKYKEHRKNNVEGLGRKILWKSDDNDSRFRLTLSLISRKILPNSLEKFYVVGAQSTVRHHKIIASSSPSPTNNIDGPSGRGSMSSPIRKIEKRKGTIASSISRLRTSQIHNNNVSGGHITIPLPLPRVLILLGKVRRRHHHRYRQIWIGHLPTRPPPPSSTTICPSTTTTNNNNTITTTTTTTTTTATITTTTTTTATTATFTIDITIVTSTTGLCS</sequence>
<proteinExistence type="predicted"/>
<feature type="region of interest" description="Disordered" evidence="1">
    <location>
        <begin position="113"/>
        <end position="135"/>
    </location>
</feature>
<feature type="region of interest" description="Disordered" evidence="1">
    <location>
        <begin position="200"/>
        <end position="220"/>
    </location>
</feature>
<dbReference type="Proteomes" id="UP000746747">
    <property type="component" value="Unassembled WGS sequence"/>
</dbReference>
<dbReference type="EMBL" id="CAKAEH010000400">
    <property type="protein sequence ID" value="CAG9530858.1"/>
    <property type="molecule type" value="Genomic_DNA"/>
</dbReference>
<gene>
    <name evidence="2" type="ORF">CJOHNSTONI_LOCUS1303</name>
</gene>
<evidence type="ECO:0000313" key="3">
    <source>
        <dbReference type="Proteomes" id="UP000746747"/>
    </source>
</evidence>
<name>A0A8J2LMR8_9BILA</name>
<reference evidence="2" key="1">
    <citation type="submission" date="2021-09" db="EMBL/GenBank/DDBJ databases">
        <authorList>
            <consortium name="Pathogen Informatics"/>
        </authorList>
    </citation>
    <scope>NUCLEOTIDE SEQUENCE</scope>
</reference>
<accession>A0A8J2LMR8</accession>
<feature type="compositionally biased region" description="Polar residues" evidence="1">
    <location>
        <begin position="113"/>
        <end position="134"/>
    </location>
</feature>
<dbReference type="AlphaFoldDB" id="A0A8J2LMR8"/>
<organism evidence="2 3">
    <name type="scientific">Cercopithifilaria johnstoni</name>
    <dbReference type="NCBI Taxonomy" id="2874296"/>
    <lineage>
        <taxon>Eukaryota</taxon>
        <taxon>Metazoa</taxon>
        <taxon>Ecdysozoa</taxon>
        <taxon>Nematoda</taxon>
        <taxon>Chromadorea</taxon>
        <taxon>Rhabditida</taxon>
        <taxon>Spirurina</taxon>
        <taxon>Spiruromorpha</taxon>
        <taxon>Filarioidea</taxon>
        <taxon>Onchocercidae</taxon>
        <taxon>Cercopithifilaria</taxon>
    </lineage>
</organism>
<evidence type="ECO:0000256" key="1">
    <source>
        <dbReference type="SAM" id="MobiDB-lite"/>
    </source>
</evidence>